<sequence>MKGKKIYFFIIFLFFSLSCNLVKDWNSPNKPNILFIAVDDLRPELGVYGNNVVKSPNIDQLAKEGSYFTRHYVQVPTCGASRFSLMTGLRPKKSIHINNKVFYKEMANKSEKPKPESFVHHLKRNGYTTVGIGKLSHSVDGLVYEYEDEPSDIKEMPHSWDRFIFNPEKWKTGWNAFFGYANGENRQSLKKQVRPYEAADVSDIGYPDGLILQSAINELKKLKLQKKPFFLGVGFFKPHLPFNAPKKYWDLYKRNQIPIASDPYIPEGINKKSLGSMGEFYSYKLSDEIPNLENSISEAYAKKLVHGYYASISYVDSLVGKLIEELRILQLEKNTIIFLWGDHGWHLGNDRKWGKHTLFERSLKSVLIIKVPGIKTVQKKINTIVETVDLYPTLMELCGLKKPYELDGESLLSLIQNKNYTKNQKAFSFWEEGVSMRTDRYRLTQFYRKESPKIELYDHRYDPEENINIAAKKMKLVDSLLPFIAKIKPNFYN</sequence>
<dbReference type="GO" id="GO:0004423">
    <property type="term" value="F:iduronate-2-sulfatase activity"/>
    <property type="evidence" value="ECO:0007669"/>
    <property type="project" value="InterPro"/>
</dbReference>
<evidence type="ECO:0000256" key="2">
    <source>
        <dbReference type="ARBA" id="ARBA00008779"/>
    </source>
</evidence>
<dbReference type="PANTHER" id="PTHR45953:SF1">
    <property type="entry name" value="IDURONATE 2-SULFATASE"/>
    <property type="match status" value="1"/>
</dbReference>
<accession>A0A381RQ62</accession>
<comment type="cofactor">
    <cofactor evidence="1">
        <name>Ca(2+)</name>
        <dbReference type="ChEBI" id="CHEBI:29108"/>
    </cofactor>
</comment>
<gene>
    <name evidence="8" type="ORF">METZ01_LOCUS46053</name>
</gene>
<dbReference type="PROSITE" id="PS51257">
    <property type="entry name" value="PROKAR_LIPOPROTEIN"/>
    <property type="match status" value="1"/>
</dbReference>
<dbReference type="InterPro" id="IPR017850">
    <property type="entry name" value="Alkaline_phosphatase_core_sf"/>
</dbReference>
<evidence type="ECO:0000256" key="1">
    <source>
        <dbReference type="ARBA" id="ARBA00001913"/>
    </source>
</evidence>
<dbReference type="SUPFAM" id="SSF53649">
    <property type="entry name" value="Alkaline phosphatase-like"/>
    <property type="match status" value="1"/>
</dbReference>
<evidence type="ECO:0000313" key="8">
    <source>
        <dbReference type="EMBL" id="SUZ93199.1"/>
    </source>
</evidence>
<dbReference type="InterPro" id="IPR000917">
    <property type="entry name" value="Sulfatase_N"/>
</dbReference>
<dbReference type="PANTHER" id="PTHR45953">
    <property type="entry name" value="IDURONATE 2-SULFATASE"/>
    <property type="match status" value="1"/>
</dbReference>
<dbReference type="GO" id="GO:0005737">
    <property type="term" value="C:cytoplasm"/>
    <property type="evidence" value="ECO:0007669"/>
    <property type="project" value="TreeGrafter"/>
</dbReference>
<comment type="similarity">
    <text evidence="2">Belongs to the sulfatase family.</text>
</comment>
<proteinExistence type="inferred from homology"/>
<keyword evidence="4" id="KW-0732">Signal</keyword>
<keyword evidence="3" id="KW-0479">Metal-binding</keyword>
<evidence type="ECO:0000256" key="5">
    <source>
        <dbReference type="ARBA" id="ARBA00022801"/>
    </source>
</evidence>
<evidence type="ECO:0000256" key="4">
    <source>
        <dbReference type="ARBA" id="ARBA00022729"/>
    </source>
</evidence>
<protein>
    <recommendedName>
        <fullName evidence="7">Sulfatase N-terminal domain-containing protein</fullName>
    </recommendedName>
</protein>
<dbReference type="Gene3D" id="3.40.720.10">
    <property type="entry name" value="Alkaline Phosphatase, subunit A"/>
    <property type="match status" value="1"/>
</dbReference>
<evidence type="ECO:0000256" key="3">
    <source>
        <dbReference type="ARBA" id="ARBA00022723"/>
    </source>
</evidence>
<dbReference type="CDD" id="cd16030">
    <property type="entry name" value="iduronate-2-sulfatase"/>
    <property type="match status" value="1"/>
</dbReference>
<evidence type="ECO:0000259" key="7">
    <source>
        <dbReference type="Pfam" id="PF00884"/>
    </source>
</evidence>
<dbReference type="Pfam" id="PF00884">
    <property type="entry name" value="Sulfatase"/>
    <property type="match status" value="1"/>
</dbReference>
<keyword evidence="6" id="KW-0106">Calcium</keyword>
<keyword evidence="5" id="KW-0378">Hydrolase</keyword>
<dbReference type="InterPro" id="IPR035874">
    <property type="entry name" value="IDS"/>
</dbReference>
<evidence type="ECO:0000256" key="6">
    <source>
        <dbReference type="ARBA" id="ARBA00022837"/>
    </source>
</evidence>
<name>A0A381RQ62_9ZZZZ</name>
<feature type="domain" description="Sulfatase N-terminal" evidence="7">
    <location>
        <begin position="31"/>
        <end position="399"/>
    </location>
</feature>
<dbReference type="GO" id="GO:0046872">
    <property type="term" value="F:metal ion binding"/>
    <property type="evidence" value="ECO:0007669"/>
    <property type="project" value="UniProtKB-KW"/>
</dbReference>
<reference evidence="8" key="1">
    <citation type="submission" date="2018-05" db="EMBL/GenBank/DDBJ databases">
        <authorList>
            <person name="Lanie J.A."/>
            <person name="Ng W.-L."/>
            <person name="Kazmierczak K.M."/>
            <person name="Andrzejewski T.M."/>
            <person name="Davidsen T.M."/>
            <person name="Wayne K.J."/>
            <person name="Tettelin H."/>
            <person name="Glass J.I."/>
            <person name="Rusch D."/>
            <person name="Podicherti R."/>
            <person name="Tsui H.-C.T."/>
            <person name="Winkler M.E."/>
        </authorList>
    </citation>
    <scope>NUCLEOTIDE SEQUENCE</scope>
</reference>
<organism evidence="8">
    <name type="scientific">marine metagenome</name>
    <dbReference type="NCBI Taxonomy" id="408172"/>
    <lineage>
        <taxon>unclassified sequences</taxon>
        <taxon>metagenomes</taxon>
        <taxon>ecological metagenomes</taxon>
    </lineage>
</organism>
<dbReference type="EMBL" id="UINC01002126">
    <property type="protein sequence ID" value="SUZ93199.1"/>
    <property type="molecule type" value="Genomic_DNA"/>
</dbReference>
<dbReference type="AlphaFoldDB" id="A0A381RQ62"/>